<dbReference type="KEGG" id="nwe:SAMEA3174300_0578"/>
<evidence type="ECO:0000313" key="2">
    <source>
        <dbReference type="EMBL" id="VEJ52097.1"/>
    </source>
</evidence>
<proteinExistence type="inferred from homology"/>
<dbReference type="Proteomes" id="UP000272771">
    <property type="component" value="Chromosome"/>
</dbReference>
<dbReference type="GO" id="GO:0010038">
    <property type="term" value="P:response to metal ion"/>
    <property type="evidence" value="ECO:0007669"/>
    <property type="project" value="InterPro"/>
</dbReference>
<dbReference type="Pfam" id="PF03091">
    <property type="entry name" value="CutA1"/>
    <property type="match status" value="1"/>
</dbReference>
<dbReference type="STRING" id="28091.SAMEA3174300_00578"/>
<name>A0A3S4ZAQ7_9NEIS</name>
<dbReference type="GO" id="GO:0005507">
    <property type="term" value="F:copper ion binding"/>
    <property type="evidence" value="ECO:0007669"/>
    <property type="project" value="TreeGrafter"/>
</dbReference>
<dbReference type="Gene3D" id="3.30.70.120">
    <property type="match status" value="1"/>
</dbReference>
<dbReference type="InterPro" id="IPR015867">
    <property type="entry name" value="N-reg_PII/ATP_PRibTrfase_C"/>
</dbReference>
<comment type="similarity">
    <text evidence="1">Belongs to the CutA family.</text>
</comment>
<keyword evidence="3" id="KW-1185">Reference proteome</keyword>
<sequence length="107" mass="12426">MPVFKPVVITTTFPNQEEADKTGTLLLEKQLAACIQYETIQSQYLWEGKLCRDSEIRMLIKTARCHYAAIEKLIIQNHSYDCPQIIMQPVARGFKPYLKWLKQHTGL</sequence>
<organism evidence="2 3">
    <name type="scientific">Neisseria weaveri</name>
    <dbReference type="NCBI Taxonomy" id="28091"/>
    <lineage>
        <taxon>Bacteria</taxon>
        <taxon>Pseudomonadati</taxon>
        <taxon>Pseudomonadota</taxon>
        <taxon>Betaproteobacteria</taxon>
        <taxon>Neisseriales</taxon>
        <taxon>Neisseriaceae</taxon>
        <taxon>Neisseria</taxon>
    </lineage>
</organism>
<dbReference type="AlphaFoldDB" id="A0A3S4ZAQ7"/>
<dbReference type="PANTHER" id="PTHR23419:SF8">
    <property type="entry name" value="FI09726P"/>
    <property type="match status" value="1"/>
</dbReference>
<dbReference type="OrthoDB" id="37622at2"/>
<evidence type="ECO:0000313" key="3">
    <source>
        <dbReference type="Proteomes" id="UP000272771"/>
    </source>
</evidence>
<reference evidence="2 3" key="1">
    <citation type="submission" date="2018-12" db="EMBL/GenBank/DDBJ databases">
        <authorList>
            <consortium name="Pathogen Informatics"/>
        </authorList>
    </citation>
    <scope>NUCLEOTIDE SEQUENCE [LARGE SCALE GENOMIC DNA]</scope>
    <source>
        <strain evidence="2 3">NCTC12742</strain>
    </source>
</reference>
<dbReference type="EMBL" id="LR134533">
    <property type="protein sequence ID" value="VEJ52097.1"/>
    <property type="molecule type" value="Genomic_DNA"/>
</dbReference>
<dbReference type="InterPro" id="IPR004323">
    <property type="entry name" value="Ion_tolerance_CutA"/>
</dbReference>
<dbReference type="SUPFAM" id="SSF54913">
    <property type="entry name" value="GlnB-like"/>
    <property type="match status" value="1"/>
</dbReference>
<dbReference type="InterPro" id="IPR011322">
    <property type="entry name" value="N-reg_PII-like_a/b"/>
</dbReference>
<dbReference type="PANTHER" id="PTHR23419">
    <property type="entry name" value="DIVALENT CATION TOLERANCE CUTA-RELATED"/>
    <property type="match status" value="1"/>
</dbReference>
<accession>A0A3S4ZAQ7</accession>
<dbReference type="RefSeq" id="WP_004283432.1">
    <property type="nucleotide sequence ID" value="NZ_CAUJRG010000008.1"/>
</dbReference>
<protein>
    <submittedName>
        <fullName evidence="2">Divalent-cation tolerance protein CutA</fullName>
    </submittedName>
</protein>
<gene>
    <name evidence="2" type="primary">cutA</name>
    <name evidence="2" type="ORF">NCTC12742_02011</name>
</gene>
<evidence type="ECO:0000256" key="1">
    <source>
        <dbReference type="ARBA" id="ARBA00010169"/>
    </source>
</evidence>